<dbReference type="Gene3D" id="3.40.33.10">
    <property type="entry name" value="CAP"/>
    <property type="match status" value="1"/>
</dbReference>
<evidence type="ECO:0000259" key="2">
    <source>
        <dbReference type="Pfam" id="PF14504"/>
    </source>
</evidence>
<dbReference type="EMBL" id="BAAADJ010000017">
    <property type="protein sequence ID" value="GAA0327164.1"/>
    <property type="molecule type" value="Genomic_DNA"/>
</dbReference>
<dbReference type="RefSeq" id="WP_343798177.1">
    <property type="nucleotide sequence ID" value="NZ_BAAADJ010000017.1"/>
</dbReference>
<organism evidence="3 4">
    <name type="scientific">Bacillus carboniphilus</name>
    <dbReference type="NCBI Taxonomy" id="86663"/>
    <lineage>
        <taxon>Bacteria</taxon>
        <taxon>Bacillati</taxon>
        <taxon>Bacillota</taxon>
        <taxon>Bacilli</taxon>
        <taxon>Bacillales</taxon>
        <taxon>Bacillaceae</taxon>
        <taxon>Bacillus</taxon>
    </lineage>
</organism>
<dbReference type="Pfam" id="PF14504">
    <property type="entry name" value="CAP_assoc_N"/>
    <property type="match status" value="1"/>
</dbReference>
<dbReference type="InterPro" id="IPR035940">
    <property type="entry name" value="CAP_sf"/>
</dbReference>
<sequence length="373" mass="42981">MRRFLLLIMIVVIGYASKPYWEKPVQQFIPTAVKDSFRSAIESIKENHEFKLALETLGQQFDTIMESFDNKLSESNDNKAEPPILTDPTNQLFSIHNIELGDSKADVEQKTGEPKRSSINEYGVSWNTYHENYQNFIMVAYDENNIVRGLYTNQDLMASTIGIKRGSPKQLVQDELGTPESSIRKGFTNYMINSNGEYDVFKLDNSYVTIFYDIHENNTVTAIQVIDEKLERDKAAFYGEPSQQLKEGFEYQLFDLTNATRVNHELSILTWDDHVRETARGHSLDMAENQYFGHTNLRGQSPFDRMEEDNINYRTAGENLAYGQSSSIFAHEGLMNSLGHRKNILQDHYKKLGIGVAFNHESQPYYTEMFYSD</sequence>
<name>A0ABP3FVE9_9BACI</name>
<keyword evidence="4" id="KW-1185">Reference proteome</keyword>
<evidence type="ECO:0000313" key="3">
    <source>
        <dbReference type="EMBL" id="GAA0327164.1"/>
    </source>
</evidence>
<dbReference type="InterPro" id="IPR014044">
    <property type="entry name" value="CAP_dom"/>
</dbReference>
<gene>
    <name evidence="3" type="ORF">GCM10008967_17120</name>
</gene>
<feature type="domain" description="CAP-associated" evidence="2">
    <location>
        <begin position="100"/>
        <end position="236"/>
    </location>
</feature>
<comment type="caution">
    <text evidence="3">The sequence shown here is derived from an EMBL/GenBank/DDBJ whole genome shotgun (WGS) entry which is preliminary data.</text>
</comment>
<evidence type="ECO:0000313" key="4">
    <source>
        <dbReference type="Proteomes" id="UP001500782"/>
    </source>
</evidence>
<dbReference type="InterPro" id="IPR029410">
    <property type="entry name" value="CAP_assoc"/>
</dbReference>
<dbReference type="Proteomes" id="UP001500782">
    <property type="component" value="Unassembled WGS sequence"/>
</dbReference>
<evidence type="ECO:0000259" key="1">
    <source>
        <dbReference type="Pfam" id="PF00188"/>
    </source>
</evidence>
<feature type="domain" description="SCP" evidence="1">
    <location>
        <begin position="254"/>
        <end position="363"/>
    </location>
</feature>
<dbReference type="CDD" id="cd05379">
    <property type="entry name" value="CAP_bacterial"/>
    <property type="match status" value="1"/>
</dbReference>
<dbReference type="PANTHER" id="PTHR31157:SF1">
    <property type="entry name" value="SCP DOMAIN-CONTAINING PROTEIN"/>
    <property type="match status" value="1"/>
</dbReference>
<accession>A0ABP3FVE9</accession>
<protein>
    <submittedName>
        <fullName evidence="3">CAP domain-containing protein</fullName>
    </submittedName>
</protein>
<dbReference type="PANTHER" id="PTHR31157">
    <property type="entry name" value="SCP DOMAIN-CONTAINING PROTEIN"/>
    <property type="match status" value="1"/>
</dbReference>
<dbReference type="SUPFAM" id="SSF55797">
    <property type="entry name" value="PR-1-like"/>
    <property type="match status" value="1"/>
</dbReference>
<reference evidence="4" key="1">
    <citation type="journal article" date="2019" name="Int. J. Syst. Evol. Microbiol.">
        <title>The Global Catalogue of Microorganisms (GCM) 10K type strain sequencing project: providing services to taxonomists for standard genome sequencing and annotation.</title>
        <authorList>
            <consortium name="The Broad Institute Genomics Platform"/>
            <consortium name="The Broad Institute Genome Sequencing Center for Infectious Disease"/>
            <person name="Wu L."/>
            <person name="Ma J."/>
        </authorList>
    </citation>
    <scope>NUCLEOTIDE SEQUENCE [LARGE SCALE GENOMIC DNA]</scope>
    <source>
        <strain evidence="4">JCM 9731</strain>
    </source>
</reference>
<dbReference type="Pfam" id="PF00188">
    <property type="entry name" value="CAP"/>
    <property type="match status" value="1"/>
</dbReference>
<proteinExistence type="predicted"/>